<evidence type="ECO:0000313" key="3">
    <source>
        <dbReference type="EMBL" id="SFD42583.1"/>
    </source>
</evidence>
<comment type="similarity">
    <text evidence="1">Belongs to the short-chain dehydrogenases/reductases (SDR) family.</text>
</comment>
<reference evidence="3 4" key="1">
    <citation type="submission" date="2016-10" db="EMBL/GenBank/DDBJ databases">
        <authorList>
            <person name="de Groot N.N."/>
        </authorList>
    </citation>
    <scope>NUCLEOTIDE SEQUENCE [LARGE SCALE GENOMIC DNA]</scope>
    <source>
        <strain evidence="3 4">DSM 26130</strain>
    </source>
</reference>
<dbReference type="EMBL" id="FOLQ01000005">
    <property type="protein sequence ID" value="SFD42583.1"/>
    <property type="molecule type" value="Genomic_DNA"/>
</dbReference>
<evidence type="ECO:0000256" key="1">
    <source>
        <dbReference type="ARBA" id="ARBA00006484"/>
    </source>
</evidence>
<dbReference type="SUPFAM" id="SSF51735">
    <property type="entry name" value="NAD(P)-binding Rossmann-fold domains"/>
    <property type="match status" value="1"/>
</dbReference>
<dbReference type="FunFam" id="3.40.50.720:FF:000084">
    <property type="entry name" value="Short-chain dehydrogenase reductase"/>
    <property type="match status" value="1"/>
</dbReference>
<dbReference type="InterPro" id="IPR002347">
    <property type="entry name" value="SDR_fam"/>
</dbReference>
<dbReference type="NCBIfam" id="NF005095">
    <property type="entry name" value="PRK06523.1"/>
    <property type="match status" value="1"/>
</dbReference>
<dbReference type="Pfam" id="PF13561">
    <property type="entry name" value="adh_short_C2"/>
    <property type="match status" value="1"/>
</dbReference>
<keyword evidence="2" id="KW-0560">Oxidoreductase</keyword>
<dbReference type="PRINTS" id="PR00080">
    <property type="entry name" value="SDRFAMILY"/>
</dbReference>
<dbReference type="Proteomes" id="UP000198598">
    <property type="component" value="Unassembled WGS sequence"/>
</dbReference>
<dbReference type="STRING" id="662367.SAMN05216167_1053"/>
<name>A0A1I1SFF3_9BACT</name>
<dbReference type="PROSITE" id="PS00061">
    <property type="entry name" value="ADH_SHORT"/>
    <property type="match status" value="1"/>
</dbReference>
<dbReference type="AlphaFoldDB" id="A0A1I1SFF3"/>
<gene>
    <name evidence="3" type="ORF">SAMN05216167_1053</name>
</gene>
<accession>A0A1I1SFF3</accession>
<evidence type="ECO:0000256" key="2">
    <source>
        <dbReference type="ARBA" id="ARBA00023002"/>
    </source>
</evidence>
<proteinExistence type="inferred from homology"/>
<protein>
    <submittedName>
        <fullName evidence="3">NAD(P)-dependent dehydrogenase, short-chain alcohol dehydrogenase family</fullName>
    </submittedName>
</protein>
<sequence>MSRPQLNFAAEIINEQNQISMNVYKTEFEGKKALITGGSKGIGAATAQRLLEGGATVVVSARSQHEQTPPGATFIQGDVSTVEGATAIAEEALRILGGLDILVNNVGATTPILPGIESITDEDWLDSLMINFMSAVRVTKPLLGALRQSGSGTIVNISAGGLLPFHGFLAHYGAAKAALDSYTGSLARELAPAGVRVNLVTPGAIKTEGGDEGRKLLATSMGITVDQLVGAIPLRRIGTAQEIAEMIAFLVSERASYVTGHDHFVTGGFGDLV</sequence>
<dbReference type="PANTHER" id="PTHR42760">
    <property type="entry name" value="SHORT-CHAIN DEHYDROGENASES/REDUCTASES FAMILY MEMBER"/>
    <property type="match status" value="1"/>
</dbReference>
<evidence type="ECO:0000313" key="4">
    <source>
        <dbReference type="Proteomes" id="UP000198598"/>
    </source>
</evidence>
<dbReference type="InterPro" id="IPR036291">
    <property type="entry name" value="NAD(P)-bd_dom_sf"/>
</dbReference>
<organism evidence="3 4">
    <name type="scientific">Spirosoma endophyticum</name>
    <dbReference type="NCBI Taxonomy" id="662367"/>
    <lineage>
        <taxon>Bacteria</taxon>
        <taxon>Pseudomonadati</taxon>
        <taxon>Bacteroidota</taxon>
        <taxon>Cytophagia</taxon>
        <taxon>Cytophagales</taxon>
        <taxon>Cytophagaceae</taxon>
        <taxon>Spirosoma</taxon>
    </lineage>
</organism>
<dbReference type="PANTHER" id="PTHR42760:SF133">
    <property type="entry name" value="3-OXOACYL-[ACYL-CARRIER-PROTEIN] REDUCTASE"/>
    <property type="match status" value="1"/>
</dbReference>
<dbReference type="InterPro" id="IPR020904">
    <property type="entry name" value="Sc_DH/Rdtase_CS"/>
</dbReference>
<dbReference type="Gene3D" id="3.40.50.720">
    <property type="entry name" value="NAD(P)-binding Rossmann-like Domain"/>
    <property type="match status" value="1"/>
</dbReference>
<dbReference type="PRINTS" id="PR00081">
    <property type="entry name" value="GDHRDH"/>
</dbReference>
<dbReference type="GO" id="GO:0016616">
    <property type="term" value="F:oxidoreductase activity, acting on the CH-OH group of donors, NAD or NADP as acceptor"/>
    <property type="evidence" value="ECO:0007669"/>
    <property type="project" value="TreeGrafter"/>
</dbReference>
<keyword evidence="4" id="KW-1185">Reference proteome</keyword>
<dbReference type="CDD" id="cd05233">
    <property type="entry name" value="SDR_c"/>
    <property type="match status" value="1"/>
</dbReference>